<comment type="caution">
    <text evidence="2">The sequence shown here is derived from an EMBL/GenBank/DDBJ whole genome shotgun (WGS) entry which is preliminary data.</text>
</comment>
<feature type="region of interest" description="Disordered" evidence="1">
    <location>
        <begin position="229"/>
        <end position="267"/>
    </location>
</feature>
<feature type="compositionally biased region" description="Basic and acidic residues" evidence="1">
    <location>
        <begin position="229"/>
        <end position="239"/>
    </location>
</feature>
<evidence type="ECO:0000313" key="3">
    <source>
        <dbReference type="Proteomes" id="UP000693942"/>
    </source>
</evidence>
<sequence length="823" mass="94741">MPQPVGAKAVAPSRVSGSALHRNQAAFLDRFRAREEQKRIAAKQKQTLSLEQHAAHRTQLSNVLFIKPKYSDETQVNVSGVLRKWIRYCSEMKVGEWKATIKNLKRETAQDFILFMCENYLNITSWSTVEVYIRQLQQLHTTITGRYMDRNDSKELYKYYRAVCIPRFGHRPPNIDGKPVLNGNSLREITHFNWAYDTSIFPGERHRIQLAGCYQILCYTGARPAELVDGQRKKPKDGSIEMLFGNKAVQSSSTDEDQDEPDSSDLDSKVLDDLLCQETVGRGRPKALCYEDIQMMIIRHPETRRCIPAMAIKFVHHKGADNKPRPTIFHFTPDDELLLCPILTILALALHDQAFDAPSLTNARRIFSTKPSRHMQSIPLRWKQSMLKTPVFRRYHGPELSKDDPMPYSKLNHDMGQQSLDSGNEKKWTPRFARRGAANAVNGNAPDSVRDQMMRHDPRFMTFQNAYLNEIANFDIQNAFLEKPQQKQCFQMLAHVSLTRDPRATADMVPKEVWASLPPDPEIVALEEERSRLKQGSYRIEGHPNEERIRELTDSIRAKTAQRAKRFAREYREDYFYNCPTWDIERQARGEDEEDEFVVPAIELAIPERAALAKLLCYQRDDLTPDELDQLRIEVIDLKVVLCDKRETVKRDRIRDRVPDQVEAGQPESDCVIKSESPGPDPSLAPALDHFPLLMQATQCPDCFGDERLPLQERTFSYCRPTVMNDHFDSHHLHRRETAEQHGENVHLMLRRKGQIYEVQSPREGWPLSAEELERSFPMPIRVNTAHITPTQNAKEVSIGVEEDDTWAAESSLPDACDDSQDD</sequence>
<protein>
    <recommendedName>
        <fullName evidence="4">FluG domain-containing protein</fullName>
    </recommendedName>
</protein>
<feature type="compositionally biased region" description="Acidic residues" evidence="1">
    <location>
        <begin position="254"/>
        <end position="265"/>
    </location>
</feature>
<proteinExistence type="predicted"/>
<dbReference type="InterPro" id="IPR021842">
    <property type="entry name" value="DUF3435"/>
</dbReference>
<evidence type="ECO:0000256" key="1">
    <source>
        <dbReference type="SAM" id="MobiDB-lite"/>
    </source>
</evidence>
<dbReference type="EMBL" id="JAELUR010000004">
    <property type="protein sequence ID" value="KAG7433096.1"/>
    <property type="molecule type" value="Genomic_DNA"/>
</dbReference>
<organism evidence="2 3">
    <name type="scientific">Fusarium oxysporum f. sp. raphani</name>
    <dbReference type="NCBI Taxonomy" id="96318"/>
    <lineage>
        <taxon>Eukaryota</taxon>
        <taxon>Fungi</taxon>
        <taxon>Dikarya</taxon>
        <taxon>Ascomycota</taxon>
        <taxon>Pezizomycotina</taxon>
        <taxon>Sordariomycetes</taxon>
        <taxon>Hypocreomycetidae</taxon>
        <taxon>Hypocreales</taxon>
        <taxon>Nectriaceae</taxon>
        <taxon>Fusarium</taxon>
        <taxon>Fusarium oxysporum species complex</taxon>
    </lineage>
</organism>
<dbReference type="Pfam" id="PF11917">
    <property type="entry name" value="DUF3435"/>
    <property type="match status" value="1"/>
</dbReference>
<name>A0A8J5PNA3_FUSOX</name>
<dbReference type="Proteomes" id="UP000693942">
    <property type="component" value="Unassembled WGS sequence"/>
</dbReference>
<dbReference type="AlphaFoldDB" id="A0A8J5PNA3"/>
<reference evidence="2" key="1">
    <citation type="submission" date="2021-04" db="EMBL/GenBank/DDBJ databases">
        <title>First draft genome resource for Brassicaceae pathogens Fusarium oxysporum f. sp. raphani and Fusarium oxysporum f. sp. rapae.</title>
        <authorList>
            <person name="Asai S."/>
        </authorList>
    </citation>
    <scope>NUCLEOTIDE SEQUENCE</scope>
    <source>
        <strain evidence="2">Tf1262</strain>
    </source>
</reference>
<dbReference type="PANTHER" id="PTHR37535:SF3">
    <property type="entry name" value="FLUG DOMAIN-CONTAINING PROTEIN"/>
    <property type="match status" value="1"/>
</dbReference>
<gene>
    <name evidence="2" type="ORF">Forpi1262_v007137</name>
</gene>
<evidence type="ECO:0008006" key="4">
    <source>
        <dbReference type="Google" id="ProtNLM"/>
    </source>
</evidence>
<accession>A0A8J5PNA3</accession>
<dbReference type="PANTHER" id="PTHR37535">
    <property type="entry name" value="FLUG DOMAIN PROTEIN"/>
    <property type="match status" value="1"/>
</dbReference>
<evidence type="ECO:0000313" key="2">
    <source>
        <dbReference type="EMBL" id="KAG7433096.1"/>
    </source>
</evidence>
<feature type="region of interest" description="Disordered" evidence="1">
    <location>
        <begin position="660"/>
        <end position="682"/>
    </location>
</feature>